<reference evidence="2" key="1">
    <citation type="submission" date="2018-05" db="EMBL/GenBank/DDBJ databases">
        <title>Draft genome sequence of Stemphylium lycopersici strain CIDEFI 213.</title>
        <authorList>
            <person name="Medina R."/>
            <person name="Franco M.E.E."/>
            <person name="Lucentini C.G."/>
            <person name="Saparrat M.C.N."/>
            <person name="Balatti P.A."/>
        </authorList>
    </citation>
    <scope>NUCLEOTIDE SEQUENCE [LARGE SCALE GENOMIC DNA]</scope>
    <source>
        <strain evidence="2">CIDEFI 213</strain>
    </source>
</reference>
<dbReference type="Proteomes" id="UP000249619">
    <property type="component" value="Unassembled WGS sequence"/>
</dbReference>
<proteinExistence type="predicted"/>
<protein>
    <submittedName>
        <fullName evidence="1">Uncharacterized protein</fullName>
    </submittedName>
</protein>
<keyword evidence="2" id="KW-1185">Reference proteome</keyword>
<name>A0A364NGT2_STELY</name>
<gene>
    <name evidence="1" type="ORF">DDE83_000022</name>
</gene>
<evidence type="ECO:0000313" key="2">
    <source>
        <dbReference type="Proteomes" id="UP000249619"/>
    </source>
</evidence>
<accession>A0A364NGT2</accession>
<comment type="caution">
    <text evidence="1">The sequence shown here is derived from an EMBL/GenBank/DDBJ whole genome shotgun (WGS) entry which is preliminary data.</text>
</comment>
<organism evidence="1 2">
    <name type="scientific">Stemphylium lycopersici</name>
    <name type="common">Tomato gray leaf spot disease fungus</name>
    <name type="synonym">Thyrospora lycopersici</name>
    <dbReference type="NCBI Taxonomy" id="183478"/>
    <lineage>
        <taxon>Eukaryota</taxon>
        <taxon>Fungi</taxon>
        <taxon>Dikarya</taxon>
        <taxon>Ascomycota</taxon>
        <taxon>Pezizomycotina</taxon>
        <taxon>Dothideomycetes</taxon>
        <taxon>Pleosporomycetidae</taxon>
        <taxon>Pleosporales</taxon>
        <taxon>Pleosporineae</taxon>
        <taxon>Pleosporaceae</taxon>
        <taxon>Stemphylium</taxon>
    </lineage>
</organism>
<evidence type="ECO:0000313" key="1">
    <source>
        <dbReference type="EMBL" id="RAR16457.1"/>
    </source>
</evidence>
<dbReference type="EMBL" id="QGDH01000002">
    <property type="protein sequence ID" value="RAR16457.1"/>
    <property type="molecule type" value="Genomic_DNA"/>
</dbReference>
<dbReference type="AlphaFoldDB" id="A0A364NGT2"/>
<sequence>MASQQLTFSIAANYLPRELLDQVLRDWLGPQCIFVDTSACSSHTLRYASPNSTNLDLQIGNFDIALIRESSRFRVLSWLRDRKDFQDPYDFYMSHLILSTHPETPIGQYLAYSHPWLSLNHQTDVKLRMEFPVIRDTTAQHAVHLPHMPALHGLEKIKLDFTAEQLFALFGVTVAPFNYQDDIRGDSLYHDAYLHAAGHFLAHTKDLELHFGDAYKLANPWYDVQDPAWCKNKDRWPYGEARLRPHVCESGAVIDRILEYGWYNGYLQPVQKITLTGNVQEWVKKKWSSIFDRHAKLAQARPKEQIDIFAVHTPDIKAIETIGMAGDKTTGDGEWEPRDCYPPPCQCKIACSRLKGEKPEDQVVSRSWDDLGQKFSEVVGGDWMSGIELGPVC</sequence>